<proteinExistence type="predicted"/>
<reference evidence="2" key="1">
    <citation type="journal article" date="2006" name="PLoS Biol.">
        <title>Macronuclear genome sequence of the ciliate Tetrahymena thermophila, a model eukaryote.</title>
        <authorList>
            <person name="Eisen J.A."/>
            <person name="Coyne R.S."/>
            <person name="Wu M."/>
            <person name="Wu D."/>
            <person name="Thiagarajan M."/>
            <person name="Wortman J.R."/>
            <person name="Badger J.H."/>
            <person name="Ren Q."/>
            <person name="Amedeo P."/>
            <person name="Jones K.M."/>
            <person name="Tallon L.J."/>
            <person name="Delcher A.L."/>
            <person name="Salzberg S.L."/>
            <person name="Silva J.C."/>
            <person name="Haas B.J."/>
            <person name="Majoros W.H."/>
            <person name="Farzad M."/>
            <person name="Carlton J.M."/>
            <person name="Smith R.K. Jr."/>
            <person name="Garg J."/>
            <person name="Pearlman R.E."/>
            <person name="Karrer K.M."/>
            <person name="Sun L."/>
            <person name="Manning G."/>
            <person name="Elde N.C."/>
            <person name="Turkewitz A.P."/>
            <person name="Asai D.J."/>
            <person name="Wilkes D.E."/>
            <person name="Wang Y."/>
            <person name="Cai H."/>
            <person name="Collins K."/>
            <person name="Stewart B.A."/>
            <person name="Lee S.R."/>
            <person name="Wilamowska K."/>
            <person name="Weinberg Z."/>
            <person name="Ruzzo W.L."/>
            <person name="Wloga D."/>
            <person name="Gaertig J."/>
            <person name="Frankel J."/>
            <person name="Tsao C.-C."/>
            <person name="Gorovsky M.A."/>
            <person name="Keeling P.J."/>
            <person name="Waller R.F."/>
            <person name="Patron N.J."/>
            <person name="Cherry J.M."/>
            <person name="Stover N.A."/>
            <person name="Krieger C.J."/>
            <person name="del Toro C."/>
            <person name="Ryder H.F."/>
            <person name="Williamson S.C."/>
            <person name="Barbeau R.A."/>
            <person name="Hamilton E.P."/>
            <person name="Orias E."/>
        </authorList>
    </citation>
    <scope>NUCLEOTIDE SEQUENCE [LARGE SCALE GENOMIC DNA]</scope>
    <source>
        <strain evidence="2">SB210</strain>
    </source>
</reference>
<organism evidence="1 2">
    <name type="scientific">Tetrahymena thermophila (strain SB210)</name>
    <dbReference type="NCBI Taxonomy" id="312017"/>
    <lineage>
        <taxon>Eukaryota</taxon>
        <taxon>Sar</taxon>
        <taxon>Alveolata</taxon>
        <taxon>Ciliophora</taxon>
        <taxon>Intramacronucleata</taxon>
        <taxon>Oligohymenophorea</taxon>
        <taxon>Hymenostomatida</taxon>
        <taxon>Tetrahymenina</taxon>
        <taxon>Tetrahymenidae</taxon>
        <taxon>Tetrahymena</taxon>
    </lineage>
</organism>
<dbReference type="RefSeq" id="XP_012651174.1">
    <property type="nucleotide sequence ID" value="XM_012795720.1"/>
</dbReference>
<dbReference type="Proteomes" id="UP000009168">
    <property type="component" value="Unassembled WGS sequence"/>
</dbReference>
<evidence type="ECO:0000313" key="1">
    <source>
        <dbReference type="EMBL" id="EWS76390.1"/>
    </source>
</evidence>
<evidence type="ECO:0000313" key="2">
    <source>
        <dbReference type="Proteomes" id="UP000009168"/>
    </source>
</evidence>
<dbReference type="KEGG" id="tet:TTHERM_000023979"/>
<gene>
    <name evidence="1" type="ORF">TTHERM_000023979</name>
</gene>
<dbReference type="AlphaFoldDB" id="W7XAH1"/>
<name>W7XAH1_TETTS</name>
<dbReference type="InParanoid" id="W7XAH1"/>
<dbReference type="EMBL" id="GG662845">
    <property type="protein sequence ID" value="EWS76390.1"/>
    <property type="molecule type" value="Genomic_DNA"/>
</dbReference>
<protein>
    <submittedName>
        <fullName evidence="1">Uncharacterized protein</fullName>
    </submittedName>
</protein>
<keyword evidence="2" id="KW-1185">Reference proteome</keyword>
<sequence length="152" mass="17925">MLGQIYFFSNLVEHFLQILGSIASFQKNKQQLIQNQKKKRKKFLKNRRNQNSSKFLSDIKTNLDDLKKILLSIYLHSLVIYLSFFKKQATVLQYLLISQYEFQQRTKKLSTFQKMQLVSTQKVISSPLSFLLKEIQVRVRVSCSIALLVFVQ</sequence>
<accession>W7XAH1</accession>
<dbReference type="GeneID" id="24436855"/>